<gene>
    <name evidence="1" type="ORF">Pint_19065</name>
</gene>
<comment type="caution">
    <text evidence="1">The sequence shown here is derived from an EMBL/GenBank/DDBJ whole genome shotgun (WGS) entry which is preliminary data.</text>
</comment>
<evidence type="ECO:0000313" key="2">
    <source>
        <dbReference type="Proteomes" id="UP001163603"/>
    </source>
</evidence>
<protein>
    <submittedName>
        <fullName evidence="1">Uncharacterized protein</fullName>
    </submittedName>
</protein>
<proteinExistence type="predicted"/>
<organism evidence="1 2">
    <name type="scientific">Pistacia integerrima</name>
    <dbReference type="NCBI Taxonomy" id="434235"/>
    <lineage>
        <taxon>Eukaryota</taxon>
        <taxon>Viridiplantae</taxon>
        <taxon>Streptophyta</taxon>
        <taxon>Embryophyta</taxon>
        <taxon>Tracheophyta</taxon>
        <taxon>Spermatophyta</taxon>
        <taxon>Magnoliopsida</taxon>
        <taxon>eudicotyledons</taxon>
        <taxon>Gunneridae</taxon>
        <taxon>Pentapetalae</taxon>
        <taxon>rosids</taxon>
        <taxon>malvids</taxon>
        <taxon>Sapindales</taxon>
        <taxon>Anacardiaceae</taxon>
        <taxon>Pistacia</taxon>
    </lineage>
</organism>
<keyword evidence="2" id="KW-1185">Reference proteome</keyword>
<reference evidence="2" key="1">
    <citation type="journal article" date="2023" name="G3 (Bethesda)">
        <title>Genome assembly and association tests identify interacting loci associated with vigor, precocity, and sex in interspecific pistachio rootstocks.</title>
        <authorList>
            <person name="Palmer W."/>
            <person name="Jacygrad E."/>
            <person name="Sagayaradj S."/>
            <person name="Cavanaugh K."/>
            <person name="Han R."/>
            <person name="Bertier L."/>
            <person name="Beede B."/>
            <person name="Kafkas S."/>
            <person name="Golino D."/>
            <person name="Preece J."/>
            <person name="Michelmore R."/>
        </authorList>
    </citation>
    <scope>NUCLEOTIDE SEQUENCE [LARGE SCALE GENOMIC DNA]</scope>
</reference>
<name>A0ACC0YXY6_9ROSI</name>
<sequence length="468" mass="52496">MASSNAVKIQEVTQVTHFSHSTTEFSLPLTLYDTFWFNFPPVERLYFYQITDLTPHFFNSSILQDLKHSLSLTLLQYLPLAGNLIWPTDAPKPYIYYSPNDGVPVTVAESTADFNSLTGNGVHEAVEFHPLIPQLVTSDDKAAMIAIQITLFPKQGFCIGITSHHAILDGRSSTMFIKSWAYLCKQLGKDLEEEPSLLPELIPSFDRTVIKDPTGIDMEYVNNWFAYTNTRSLKVLPNVVPNTDWVRATFELTREGIQKIRNQVLLILNKDNGKEAEKQQHQLHLSTFVLTLAYVFVCLVKARGGEDNRGIIVGFTADYRSRLDPPVPLLNYVGNCVMPHFRTAIARDLTEENGVAFLAEKLSDLIKEIERGELEGRQDTLSRMLTLMKTMSEGVQCLGVSGSTQFDVYGSDFRWGRPRKVEIVSIDRSGAIALAKSRDKSGGVEVGVALKKQEMEVFSSLFVDGLKD</sequence>
<accession>A0ACC0YXY6</accession>
<dbReference type="EMBL" id="CM047739">
    <property type="protein sequence ID" value="KAJ0043244.1"/>
    <property type="molecule type" value="Genomic_DNA"/>
</dbReference>
<evidence type="ECO:0000313" key="1">
    <source>
        <dbReference type="EMBL" id="KAJ0043244.1"/>
    </source>
</evidence>
<dbReference type="Proteomes" id="UP001163603">
    <property type="component" value="Chromosome 4"/>
</dbReference>